<organism evidence="3 4">
    <name type="scientific">Rossellomorea pakistanensis</name>
    <dbReference type="NCBI Taxonomy" id="992288"/>
    <lineage>
        <taxon>Bacteria</taxon>
        <taxon>Bacillati</taxon>
        <taxon>Bacillota</taxon>
        <taxon>Bacilli</taxon>
        <taxon>Bacillales</taxon>
        <taxon>Bacillaceae</taxon>
        <taxon>Rossellomorea</taxon>
    </lineage>
</organism>
<dbReference type="RefSeq" id="WP_205174661.1">
    <property type="nucleotide sequence ID" value="NZ_JAFBDZ010000004.1"/>
</dbReference>
<dbReference type="InterPro" id="IPR018821">
    <property type="entry name" value="DUF294_put_nucleoTrafse_sb-bd"/>
</dbReference>
<comment type="caution">
    <text evidence="3">The sequence shown here is derived from an EMBL/GenBank/DDBJ whole genome shotgun (WGS) entry which is preliminary data.</text>
</comment>
<dbReference type="Pfam" id="PF10335">
    <property type="entry name" value="DUF294_C"/>
    <property type="match status" value="1"/>
</dbReference>
<proteinExistence type="predicted"/>
<accession>A0ABS2NIA8</accession>
<dbReference type="CDD" id="cd05401">
    <property type="entry name" value="NT_GlnE_GlnD_like"/>
    <property type="match status" value="1"/>
</dbReference>
<dbReference type="Proteomes" id="UP001646157">
    <property type="component" value="Unassembled WGS sequence"/>
</dbReference>
<sequence length="330" mass="38684">MSELHTPYLSLKNWRLSNVVNHQSSTDELNHFHDSVMKKLFVMALNKVKEDLGPPPCRYSWFVMGSAGRFEQAIISDQDHGLIYEAANEENSNYFRMLGEEITKGLHTIGYPFCEGDVMSSNPLWCKSKQEWKVQLTEWLEEESFESVRFLLILYDARNLIGEDGGVKLLKQQIHEFIEKQPDFLNRLLVNTRHVKKSVGIFRQLLPETHGPYAGCMDLKHSAFFPFVNSIRLLAIKEKVGGTSTISRLEKLTGFPEYRKRLEMYKEDFEKLLQYRLQYHKNITENYDDAHYLDVKKLNKIERKEIKQIFLNGKRLQDDTESIINRALEK</sequence>
<evidence type="ECO:0000313" key="4">
    <source>
        <dbReference type="Proteomes" id="UP001646157"/>
    </source>
</evidence>
<protein>
    <submittedName>
        <fullName evidence="3">CBS domain-containing protein</fullName>
    </submittedName>
</protein>
<reference evidence="3 4" key="1">
    <citation type="submission" date="2021-01" db="EMBL/GenBank/DDBJ databases">
        <title>Genomic Encyclopedia of Type Strains, Phase IV (KMG-IV): sequencing the most valuable type-strain genomes for metagenomic binning, comparative biology and taxonomic classification.</title>
        <authorList>
            <person name="Goeker M."/>
        </authorList>
    </citation>
    <scope>NUCLEOTIDE SEQUENCE [LARGE SCALE GENOMIC DNA]</scope>
    <source>
        <strain evidence="3 4">DSM 24834</strain>
    </source>
</reference>
<evidence type="ECO:0000259" key="1">
    <source>
        <dbReference type="Pfam" id="PF03445"/>
    </source>
</evidence>
<evidence type="ECO:0000313" key="3">
    <source>
        <dbReference type="EMBL" id="MBM7587509.1"/>
    </source>
</evidence>
<dbReference type="Pfam" id="PF03445">
    <property type="entry name" value="DUF294"/>
    <property type="match status" value="1"/>
</dbReference>
<feature type="domain" description="DUF294" evidence="2">
    <location>
        <begin position="182"/>
        <end position="319"/>
    </location>
</feature>
<gene>
    <name evidence="3" type="ORF">JOC86_004082</name>
</gene>
<name>A0ABS2NIA8_9BACI</name>
<dbReference type="EMBL" id="JAFBDZ010000004">
    <property type="protein sequence ID" value="MBM7587509.1"/>
    <property type="molecule type" value="Genomic_DNA"/>
</dbReference>
<feature type="domain" description="Protein-PII uridylyltransferase N-terminal" evidence="1">
    <location>
        <begin position="17"/>
        <end position="144"/>
    </location>
</feature>
<dbReference type="InterPro" id="IPR005105">
    <property type="entry name" value="GlnD_Uridyltrans_N"/>
</dbReference>
<keyword evidence="4" id="KW-1185">Reference proteome</keyword>
<evidence type="ECO:0000259" key="2">
    <source>
        <dbReference type="Pfam" id="PF10335"/>
    </source>
</evidence>